<keyword evidence="2" id="KW-1133">Transmembrane helix</keyword>
<feature type="compositionally biased region" description="Basic and acidic residues" evidence="1">
    <location>
        <begin position="80"/>
        <end position="89"/>
    </location>
</feature>
<evidence type="ECO:0000313" key="5">
    <source>
        <dbReference type="Proteomes" id="UP001231924"/>
    </source>
</evidence>
<feature type="domain" description="DUF1707" evidence="3">
    <location>
        <begin position="8"/>
        <end position="59"/>
    </location>
</feature>
<sequence length="216" mass="22976">MENPPEPRIGDRERREVDERLRRAHDDGMITLSEYDERAQACYAARYRSDLMPLTADLPDDEPRPAPAPEPETAVVEPAWHSDTRPPERRSRRGHGVLIAVVIGVAAIVAPGVFSAGQGAAVFGSRVVQVAPGESDVSVGVLFGSTKVVVPDGTQVTTSGTTIFGSTDCDTACTPRPGAPQVQVTGRGAFGSIDVLTATEAAQDQDRRDRDDDGDG</sequence>
<organism evidence="4 5">
    <name type="scientific">Actinomycetospora termitidis</name>
    <dbReference type="NCBI Taxonomy" id="3053470"/>
    <lineage>
        <taxon>Bacteria</taxon>
        <taxon>Bacillati</taxon>
        <taxon>Actinomycetota</taxon>
        <taxon>Actinomycetes</taxon>
        <taxon>Pseudonocardiales</taxon>
        <taxon>Pseudonocardiaceae</taxon>
        <taxon>Actinomycetospora</taxon>
    </lineage>
</organism>
<proteinExistence type="predicted"/>
<dbReference type="PANTHER" id="PTHR40763">
    <property type="entry name" value="MEMBRANE PROTEIN-RELATED"/>
    <property type="match status" value="1"/>
</dbReference>
<name>A0ABT7M1P6_9PSEU</name>
<dbReference type="Proteomes" id="UP001231924">
    <property type="component" value="Unassembled WGS sequence"/>
</dbReference>
<reference evidence="4 5" key="1">
    <citation type="submission" date="2023-06" db="EMBL/GenBank/DDBJ databases">
        <title>Actinomycetospora Odt1-22.</title>
        <authorList>
            <person name="Supong K."/>
        </authorList>
    </citation>
    <scope>NUCLEOTIDE SEQUENCE [LARGE SCALE GENOMIC DNA]</scope>
    <source>
        <strain evidence="4 5">Odt1-22</strain>
    </source>
</reference>
<dbReference type="Pfam" id="PF08044">
    <property type="entry name" value="DUF1707"/>
    <property type="match status" value="1"/>
</dbReference>
<dbReference type="EMBL" id="JASVWF010000001">
    <property type="protein sequence ID" value="MDL5154575.1"/>
    <property type="molecule type" value="Genomic_DNA"/>
</dbReference>
<comment type="caution">
    <text evidence="4">The sequence shown here is derived from an EMBL/GenBank/DDBJ whole genome shotgun (WGS) entry which is preliminary data.</text>
</comment>
<keyword evidence="2" id="KW-0812">Transmembrane</keyword>
<protein>
    <submittedName>
        <fullName evidence="4">DUF1707 domain-containing protein</fullName>
    </submittedName>
</protein>
<keyword evidence="5" id="KW-1185">Reference proteome</keyword>
<evidence type="ECO:0000313" key="4">
    <source>
        <dbReference type="EMBL" id="MDL5154575.1"/>
    </source>
</evidence>
<dbReference type="RefSeq" id="WP_286050609.1">
    <property type="nucleotide sequence ID" value="NZ_JASVWF010000001.1"/>
</dbReference>
<feature type="region of interest" description="Disordered" evidence="1">
    <location>
        <begin position="54"/>
        <end position="91"/>
    </location>
</feature>
<gene>
    <name evidence="4" type="ORF">QRT03_01270</name>
</gene>
<dbReference type="InterPro" id="IPR012551">
    <property type="entry name" value="DUF1707_SHOCT-like"/>
</dbReference>
<keyword evidence="2" id="KW-0472">Membrane</keyword>
<evidence type="ECO:0000256" key="1">
    <source>
        <dbReference type="SAM" id="MobiDB-lite"/>
    </source>
</evidence>
<accession>A0ABT7M1P6</accession>
<evidence type="ECO:0000259" key="3">
    <source>
        <dbReference type="Pfam" id="PF08044"/>
    </source>
</evidence>
<evidence type="ECO:0000256" key="2">
    <source>
        <dbReference type="SAM" id="Phobius"/>
    </source>
</evidence>
<dbReference type="PANTHER" id="PTHR40763:SF5">
    <property type="entry name" value="MEMBRANE PROTEIN"/>
    <property type="match status" value="1"/>
</dbReference>
<feature type="transmembrane region" description="Helical" evidence="2">
    <location>
        <begin position="95"/>
        <end position="114"/>
    </location>
</feature>